<comment type="caution">
    <text evidence="1">The sequence shown here is derived from an EMBL/GenBank/DDBJ whole genome shotgun (WGS) entry which is preliminary data.</text>
</comment>
<evidence type="ECO:0000313" key="2">
    <source>
        <dbReference type="Proteomes" id="UP001443914"/>
    </source>
</evidence>
<protein>
    <submittedName>
        <fullName evidence="1">Uncharacterized protein</fullName>
    </submittedName>
</protein>
<proteinExistence type="predicted"/>
<accession>A0AAW1MN82</accession>
<evidence type="ECO:0000313" key="1">
    <source>
        <dbReference type="EMBL" id="KAK9750403.1"/>
    </source>
</evidence>
<name>A0AAW1MN82_SAPOF</name>
<reference evidence="1" key="1">
    <citation type="submission" date="2024-03" db="EMBL/GenBank/DDBJ databases">
        <title>WGS assembly of Saponaria officinalis var. Norfolk2.</title>
        <authorList>
            <person name="Jenkins J."/>
            <person name="Shu S."/>
            <person name="Grimwood J."/>
            <person name="Barry K."/>
            <person name="Goodstein D."/>
            <person name="Schmutz J."/>
            <person name="Leebens-Mack J."/>
            <person name="Osbourn A."/>
        </authorList>
    </citation>
    <scope>NUCLEOTIDE SEQUENCE [LARGE SCALE GENOMIC DNA]</scope>
    <source>
        <strain evidence="1">JIC</strain>
    </source>
</reference>
<keyword evidence="2" id="KW-1185">Reference proteome</keyword>
<sequence length="165" mass="17863">MSYNYCAIKQNGVASLSSRNTMNDCRSSVVCPKPRRVGLRHQYEVSDAINGSDLLEIILSKGDQAAERSSTHVTSSPPFFCGSPPSRVSNPLIQDARFIELKQIIPQFPSPSLVPVSSTSASSPNSSVRKGGCVRANFGNNPAIRVEGFDCLDRDRRNHGILALA</sequence>
<dbReference type="PANTHER" id="PTHR33384">
    <property type="entry name" value="EXPRESSED PROTEIN"/>
    <property type="match status" value="1"/>
</dbReference>
<dbReference type="PANTHER" id="PTHR33384:SF1">
    <property type="entry name" value="EXPRESSED PROTEIN"/>
    <property type="match status" value="1"/>
</dbReference>
<organism evidence="1 2">
    <name type="scientific">Saponaria officinalis</name>
    <name type="common">Common soapwort</name>
    <name type="synonym">Lychnis saponaria</name>
    <dbReference type="NCBI Taxonomy" id="3572"/>
    <lineage>
        <taxon>Eukaryota</taxon>
        <taxon>Viridiplantae</taxon>
        <taxon>Streptophyta</taxon>
        <taxon>Embryophyta</taxon>
        <taxon>Tracheophyta</taxon>
        <taxon>Spermatophyta</taxon>
        <taxon>Magnoliopsida</taxon>
        <taxon>eudicotyledons</taxon>
        <taxon>Gunneridae</taxon>
        <taxon>Pentapetalae</taxon>
        <taxon>Caryophyllales</taxon>
        <taxon>Caryophyllaceae</taxon>
        <taxon>Caryophylleae</taxon>
        <taxon>Saponaria</taxon>
    </lineage>
</organism>
<dbReference type="AlphaFoldDB" id="A0AAW1MN82"/>
<dbReference type="EMBL" id="JBDFQZ010000002">
    <property type="protein sequence ID" value="KAK9750403.1"/>
    <property type="molecule type" value="Genomic_DNA"/>
</dbReference>
<gene>
    <name evidence="1" type="ORF">RND81_02G194200</name>
</gene>
<dbReference type="Proteomes" id="UP001443914">
    <property type="component" value="Unassembled WGS sequence"/>
</dbReference>